<keyword evidence="2" id="KW-1185">Reference proteome</keyword>
<comment type="caution">
    <text evidence="1">The sequence shown here is derived from an EMBL/GenBank/DDBJ whole genome shotgun (WGS) entry which is preliminary data.</text>
</comment>
<evidence type="ECO:0000313" key="2">
    <source>
        <dbReference type="Proteomes" id="UP000320762"/>
    </source>
</evidence>
<name>A0A550BSB0_9AGAR</name>
<evidence type="ECO:0000313" key="1">
    <source>
        <dbReference type="EMBL" id="TRM55435.1"/>
    </source>
</evidence>
<dbReference type="AlphaFoldDB" id="A0A550BSB0"/>
<dbReference type="EMBL" id="VDMD01000147">
    <property type="protein sequence ID" value="TRM55435.1"/>
    <property type="molecule type" value="Genomic_DNA"/>
</dbReference>
<sequence length="59" mass="6840">MIMRRVLLDREEISNPVVHPDVLIYRSACAHEKAVRRALAVKTTCTMPCINQHRIWLAL</sequence>
<gene>
    <name evidence="1" type="ORF">BD626DRAFT_526855</name>
</gene>
<reference evidence="1 2" key="1">
    <citation type="journal article" date="2019" name="New Phytol.">
        <title>Comparative genomics reveals unique wood-decay strategies and fruiting body development in the Schizophyllaceae.</title>
        <authorList>
            <person name="Almasi E."/>
            <person name="Sahu N."/>
            <person name="Krizsan K."/>
            <person name="Balint B."/>
            <person name="Kovacs G.M."/>
            <person name="Kiss B."/>
            <person name="Cseklye J."/>
            <person name="Drula E."/>
            <person name="Henrissat B."/>
            <person name="Nagy I."/>
            <person name="Chovatia M."/>
            <person name="Adam C."/>
            <person name="LaButti K."/>
            <person name="Lipzen A."/>
            <person name="Riley R."/>
            <person name="Grigoriev I.V."/>
            <person name="Nagy L.G."/>
        </authorList>
    </citation>
    <scope>NUCLEOTIDE SEQUENCE [LARGE SCALE GENOMIC DNA]</scope>
    <source>
        <strain evidence="1 2">NL-1724</strain>
    </source>
</reference>
<protein>
    <submittedName>
        <fullName evidence="1">Uncharacterized protein</fullName>
    </submittedName>
</protein>
<proteinExistence type="predicted"/>
<dbReference type="Proteomes" id="UP000320762">
    <property type="component" value="Unassembled WGS sequence"/>
</dbReference>
<accession>A0A550BSB0</accession>
<organism evidence="1 2">
    <name type="scientific">Schizophyllum amplum</name>
    <dbReference type="NCBI Taxonomy" id="97359"/>
    <lineage>
        <taxon>Eukaryota</taxon>
        <taxon>Fungi</taxon>
        <taxon>Dikarya</taxon>
        <taxon>Basidiomycota</taxon>
        <taxon>Agaricomycotina</taxon>
        <taxon>Agaricomycetes</taxon>
        <taxon>Agaricomycetidae</taxon>
        <taxon>Agaricales</taxon>
        <taxon>Schizophyllaceae</taxon>
        <taxon>Schizophyllum</taxon>
    </lineage>
</organism>